<organism evidence="1 2">
    <name type="scientific">Paenibacillus urinalis</name>
    <dbReference type="NCBI Taxonomy" id="521520"/>
    <lineage>
        <taxon>Bacteria</taxon>
        <taxon>Bacillati</taxon>
        <taxon>Bacillota</taxon>
        <taxon>Bacilli</taxon>
        <taxon>Bacillales</taxon>
        <taxon>Paenibacillaceae</taxon>
        <taxon>Paenibacillus</taxon>
    </lineage>
</organism>
<proteinExistence type="predicted"/>
<evidence type="ECO:0000313" key="2">
    <source>
        <dbReference type="Proteomes" id="UP001221519"/>
    </source>
</evidence>
<reference evidence="1 2" key="1">
    <citation type="submission" date="2023-02" db="EMBL/GenBank/DDBJ databases">
        <title>Pathogen: clinical or host-associated sample.</title>
        <authorList>
            <person name="Hergert J."/>
            <person name="Casey R."/>
            <person name="Wagner J."/>
            <person name="Young E.L."/>
            <person name="Oakeson K.F."/>
        </authorList>
    </citation>
    <scope>NUCLEOTIDE SEQUENCE [LARGE SCALE GENOMIC DNA]</scope>
    <source>
        <strain evidence="1 2">2022CK-00829</strain>
        <plasmid evidence="1 2">unnamed1</plasmid>
    </source>
</reference>
<geneLocation type="plasmid" evidence="1 2">
    <name>unnamed1</name>
</geneLocation>
<dbReference type="EMBL" id="CP118109">
    <property type="protein sequence ID" value="WDI05062.1"/>
    <property type="molecule type" value="Genomic_DNA"/>
</dbReference>
<name>A0ABY7XGV1_9BACL</name>
<keyword evidence="1" id="KW-0614">Plasmid</keyword>
<gene>
    <name evidence="1" type="ORF">PUW25_26190</name>
</gene>
<sequence length="120" mass="14095">MELMRRYRLNISEAEEKTNDQIMRLAGNIVSDVLKSHLVMDRYRTPSVSDPRAMEKEIYDKLLVADLAYHVRVVINKTCTNCQLRYMRSKKAGDLTGVMNEHDIERYKEEGIIPIHGIRW</sequence>
<accession>A0ABY7XGV1</accession>
<dbReference type="RefSeq" id="WP_274338670.1">
    <property type="nucleotide sequence ID" value="NZ_CP118109.1"/>
</dbReference>
<evidence type="ECO:0000313" key="1">
    <source>
        <dbReference type="EMBL" id="WDI05062.1"/>
    </source>
</evidence>
<dbReference type="Proteomes" id="UP001221519">
    <property type="component" value="Plasmid unnamed1"/>
</dbReference>
<keyword evidence="2" id="KW-1185">Reference proteome</keyword>
<protein>
    <submittedName>
        <fullName evidence="1">Uncharacterized protein</fullName>
    </submittedName>
</protein>